<evidence type="ECO:0000256" key="1">
    <source>
        <dbReference type="ARBA" id="ARBA00000971"/>
    </source>
</evidence>
<dbReference type="PROSITE" id="PS51257">
    <property type="entry name" value="PROKAR_LIPOPROTEIN"/>
    <property type="match status" value="1"/>
</dbReference>
<name>A0A644YML6_9ZZZZ</name>
<evidence type="ECO:0000256" key="3">
    <source>
        <dbReference type="ARBA" id="ARBA00023110"/>
    </source>
</evidence>
<comment type="catalytic activity">
    <reaction evidence="1">
        <text>[protein]-peptidylproline (omega=180) = [protein]-peptidylproline (omega=0)</text>
        <dbReference type="Rhea" id="RHEA:16237"/>
        <dbReference type="Rhea" id="RHEA-COMP:10747"/>
        <dbReference type="Rhea" id="RHEA-COMP:10748"/>
        <dbReference type="ChEBI" id="CHEBI:83833"/>
        <dbReference type="ChEBI" id="CHEBI:83834"/>
        <dbReference type="EC" id="5.2.1.8"/>
    </reaction>
</comment>
<comment type="caution">
    <text evidence="6">The sequence shown here is derived from an EMBL/GenBank/DDBJ whole genome shotgun (WGS) entry which is preliminary data.</text>
</comment>
<accession>A0A644YML6</accession>
<evidence type="ECO:0000256" key="4">
    <source>
        <dbReference type="ARBA" id="ARBA00023235"/>
    </source>
</evidence>
<evidence type="ECO:0000313" key="6">
    <source>
        <dbReference type="EMBL" id="MPM29238.1"/>
    </source>
</evidence>
<organism evidence="6">
    <name type="scientific">bioreactor metagenome</name>
    <dbReference type="NCBI Taxonomy" id="1076179"/>
    <lineage>
        <taxon>unclassified sequences</taxon>
        <taxon>metagenomes</taxon>
        <taxon>ecological metagenomes</taxon>
    </lineage>
</organism>
<dbReference type="GO" id="GO:0003755">
    <property type="term" value="F:peptidyl-prolyl cis-trans isomerase activity"/>
    <property type="evidence" value="ECO:0007669"/>
    <property type="project" value="UniProtKB-KW"/>
</dbReference>
<dbReference type="PANTHER" id="PTHR43811">
    <property type="entry name" value="FKBP-TYPE PEPTIDYL-PROLYL CIS-TRANS ISOMERASE FKPA"/>
    <property type="match status" value="1"/>
</dbReference>
<keyword evidence="4" id="KW-0413">Isomerase</keyword>
<dbReference type="InterPro" id="IPR046357">
    <property type="entry name" value="PPIase_dom_sf"/>
</dbReference>
<dbReference type="Gene3D" id="3.10.50.40">
    <property type="match status" value="1"/>
</dbReference>
<gene>
    <name evidence="6" type="ORF">SDC9_75778</name>
</gene>
<keyword evidence="3" id="KW-0697">Rotamase</keyword>
<dbReference type="SUPFAM" id="SSF54534">
    <property type="entry name" value="FKBP-like"/>
    <property type="match status" value="1"/>
</dbReference>
<evidence type="ECO:0000256" key="2">
    <source>
        <dbReference type="ARBA" id="ARBA00013194"/>
    </source>
</evidence>
<sequence length="188" mass="21530">MKTKLYFIVVICLSALFASCEKTVSFDDEFKIDNEMQFAKITTNSDYTKIESQSGNGYIMYKELTDGKTGLKPYFTDEVKVLYTGWFKRYWTKDDTFTGDDGNVFKNKVIFDSTADRNNIPSLFKINDTRTPPIDGFATALQHMEVGDKWEVWIPWQLGYGAAGRGDIKGYTTLVFEIELLEIVGRKP</sequence>
<dbReference type="Pfam" id="PF00254">
    <property type="entry name" value="FKBP_C"/>
    <property type="match status" value="1"/>
</dbReference>
<dbReference type="EC" id="5.2.1.8" evidence="2"/>
<proteinExistence type="predicted"/>
<dbReference type="AlphaFoldDB" id="A0A644YML6"/>
<feature type="domain" description="PPIase FKBP-type" evidence="5">
    <location>
        <begin position="76"/>
        <end position="184"/>
    </location>
</feature>
<reference evidence="6" key="1">
    <citation type="submission" date="2019-08" db="EMBL/GenBank/DDBJ databases">
        <authorList>
            <person name="Kucharzyk K."/>
            <person name="Murdoch R.W."/>
            <person name="Higgins S."/>
            <person name="Loffler F."/>
        </authorList>
    </citation>
    <scope>NUCLEOTIDE SEQUENCE</scope>
</reference>
<dbReference type="PANTHER" id="PTHR43811:SF19">
    <property type="entry name" value="39 KDA FK506-BINDING NUCLEAR PROTEIN"/>
    <property type="match status" value="1"/>
</dbReference>
<dbReference type="EMBL" id="VSSQ01005459">
    <property type="protein sequence ID" value="MPM29238.1"/>
    <property type="molecule type" value="Genomic_DNA"/>
</dbReference>
<dbReference type="PROSITE" id="PS50059">
    <property type="entry name" value="FKBP_PPIASE"/>
    <property type="match status" value="1"/>
</dbReference>
<dbReference type="InterPro" id="IPR001179">
    <property type="entry name" value="PPIase_FKBP_dom"/>
</dbReference>
<evidence type="ECO:0000259" key="5">
    <source>
        <dbReference type="PROSITE" id="PS50059"/>
    </source>
</evidence>
<protein>
    <recommendedName>
        <fullName evidence="2">peptidylprolyl isomerase</fullName>
        <ecNumber evidence="2">5.2.1.8</ecNumber>
    </recommendedName>
</protein>